<comment type="caution">
    <text evidence="1">The sequence shown here is derived from an EMBL/GenBank/DDBJ whole genome shotgun (WGS) entry which is preliminary data.</text>
</comment>
<proteinExistence type="predicted"/>
<evidence type="ECO:0000313" key="2">
    <source>
        <dbReference type="Proteomes" id="UP001232063"/>
    </source>
</evidence>
<accession>A0AAE3RD81</accession>
<dbReference type="AlphaFoldDB" id="A0AAE3RD81"/>
<evidence type="ECO:0000313" key="1">
    <source>
        <dbReference type="EMBL" id="MDJ1505777.1"/>
    </source>
</evidence>
<organism evidence="1 2">
    <name type="scientific">Xanthocytophaga agilis</name>
    <dbReference type="NCBI Taxonomy" id="3048010"/>
    <lineage>
        <taxon>Bacteria</taxon>
        <taxon>Pseudomonadati</taxon>
        <taxon>Bacteroidota</taxon>
        <taxon>Cytophagia</taxon>
        <taxon>Cytophagales</taxon>
        <taxon>Rhodocytophagaceae</taxon>
        <taxon>Xanthocytophaga</taxon>
    </lineage>
</organism>
<keyword evidence="2" id="KW-1185">Reference proteome</keyword>
<gene>
    <name evidence="1" type="ORF">QNI22_34290</name>
</gene>
<reference evidence="1" key="1">
    <citation type="submission" date="2023-05" db="EMBL/GenBank/DDBJ databases">
        <authorList>
            <person name="Zhang X."/>
        </authorList>
    </citation>
    <scope>NUCLEOTIDE SEQUENCE</scope>
    <source>
        <strain evidence="1">BD1B2-1</strain>
    </source>
</reference>
<dbReference type="EMBL" id="JASJOU010000018">
    <property type="protein sequence ID" value="MDJ1505777.1"/>
    <property type="molecule type" value="Genomic_DNA"/>
</dbReference>
<sequence>MSNPITIYTSEFSLSDNEYEFTYQKELPQKLDSIGNDPFNQQLISKIIL</sequence>
<name>A0AAE3RD81_9BACT</name>
<protein>
    <submittedName>
        <fullName evidence="1">Uncharacterized protein</fullName>
    </submittedName>
</protein>
<dbReference type="RefSeq" id="WP_314518183.1">
    <property type="nucleotide sequence ID" value="NZ_JASJOU010000018.1"/>
</dbReference>
<dbReference type="Proteomes" id="UP001232063">
    <property type="component" value="Unassembled WGS sequence"/>
</dbReference>